<gene>
    <name evidence="5" type="ORF">F0344_09775</name>
</gene>
<dbReference type="GO" id="GO:0003677">
    <property type="term" value="F:DNA binding"/>
    <property type="evidence" value="ECO:0007669"/>
    <property type="project" value="UniProtKB-KW"/>
</dbReference>
<name>A0A7G7BHP8_9ACTN</name>
<dbReference type="SUPFAM" id="SSF53041">
    <property type="entry name" value="Resolvase-like"/>
    <property type="match status" value="1"/>
</dbReference>
<dbReference type="Gene3D" id="3.90.1750.20">
    <property type="entry name" value="Putative Large Serine Recombinase, Chain B, Domain 2"/>
    <property type="match status" value="1"/>
</dbReference>
<reference evidence="6" key="1">
    <citation type="submission" date="2019-10" db="EMBL/GenBank/DDBJ databases">
        <title>Antimicrobial potential of Antarctic Bacteria.</title>
        <authorList>
            <person name="Benaud N."/>
            <person name="Edwards R.J."/>
            <person name="Ferrari B.C."/>
        </authorList>
    </citation>
    <scope>NUCLEOTIDE SEQUENCE [LARGE SCALE GENOMIC DNA]</scope>
    <source>
        <strain evidence="6">NBSH44</strain>
    </source>
</reference>
<dbReference type="KEGG" id="sfiy:F0344_09775"/>
<organism evidence="5 6">
    <name type="scientific">Streptomyces finlayi</name>
    <dbReference type="NCBI Taxonomy" id="67296"/>
    <lineage>
        <taxon>Bacteria</taxon>
        <taxon>Bacillati</taxon>
        <taxon>Actinomycetota</taxon>
        <taxon>Actinomycetes</taxon>
        <taxon>Kitasatosporales</taxon>
        <taxon>Streptomycetaceae</taxon>
        <taxon>Streptomyces</taxon>
    </lineage>
</organism>
<accession>A0A7G7BHP8</accession>
<dbReference type="InterPro" id="IPR006119">
    <property type="entry name" value="Resolv_N"/>
</dbReference>
<dbReference type="Gene3D" id="3.40.50.1390">
    <property type="entry name" value="Resolvase, N-terminal catalytic domain"/>
    <property type="match status" value="1"/>
</dbReference>
<dbReference type="PROSITE" id="PS51736">
    <property type="entry name" value="RECOMBINASES_3"/>
    <property type="match status" value="1"/>
</dbReference>
<dbReference type="InterPro" id="IPR050639">
    <property type="entry name" value="SSR_resolvase"/>
</dbReference>
<dbReference type="AlphaFoldDB" id="A0A7G7BHP8"/>
<dbReference type="InterPro" id="IPR036162">
    <property type="entry name" value="Resolvase-like_N_sf"/>
</dbReference>
<dbReference type="EMBL" id="CP045702">
    <property type="protein sequence ID" value="QNE74863.1"/>
    <property type="molecule type" value="Genomic_DNA"/>
</dbReference>
<dbReference type="Pfam" id="PF00239">
    <property type="entry name" value="Resolvase"/>
    <property type="match status" value="1"/>
</dbReference>
<dbReference type="PANTHER" id="PTHR30461">
    <property type="entry name" value="DNA-INVERTASE FROM LAMBDOID PROPHAGE"/>
    <property type="match status" value="1"/>
</dbReference>
<evidence type="ECO:0000256" key="2">
    <source>
        <dbReference type="ARBA" id="ARBA00023172"/>
    </source>
</evidence>
<evidence type="ECO:0000313" key="5">
    <source>
        <dbReference type="EMBL" id="QNE74863.1"/>
    </source>
</evidence>
<dbReference type="GO" id="GO:0000150">
    <property type="term" value="F:DNA strand exchange activity"/>
    <property type="evidence" value="ECO:0007669"/>
    <property type="project" value="InterPro"/>
</dbReference>
<feature type="domain" description="Recombinase" evidence="4">
    <location>
        <begin position="156"/>
        <end position="261"/>
    </location>
</feature>
<dbReference type="InterPro" id="IPR011109">
    <property type="entry name" value="DNA_bind_recombinase_dom"/>
</dbReference>
<evidence type="ECO:0000259" key="3">
    <source>
        <dbReference type="PROSITE" id="PS51736"/>
    </source>
</evidence>
<dbReference type="CDD" id="cd00338">
    <property type="entry name" value="Ser_Recombinase"/>
    <property type="match status" value="1"/>
</dbReference>
<keyword evidence="2" id="KW-0233">DNA recombination</keyword>
<evidence type="ECO:0000259" key="4">
    <source>
        <dbReference type="PROSITE" id="PS51737"/>
    </source>
</evidence>
<sequence>MTSVAIYLRLSREADDSASLDTQRAACRRWLTANDHDPADAVEYVDNNVSGAKPIEERPGLRALMAARPDVVITWKLDRFARSVSEFLRLVAWAEAAGIRLATTDNTVNTLTPTGRMVATVLASLAEWERGMISARISEGHETRRSLGRWGAGRAPFGYKTVRRDGAAYLEIDDAQAAQVRSAVRELIDGGTVAGTARTTGLSEPQWRRMLKSPTFRGQRAHKGKLVMAADGVTPVEFAEPILSAAELMAVRQRMLDLATGADRAPRQAAPLCAGMAFCHRCDGRLNGGTSDKGVRLYRCKAGHVTVYAETLDRRVEDEFLKVWGCFNEVNVHLEGGNDLSAEMIEAQEQAARIGAQMATAGPLMMGTYEEMSAKLEAAYAALLAAHDPEVREVATPTGRTMGEAWAALDDAGKSRLLEAMHLTVTLHPKQRAERLEIAWGPTDPEAAELAAIAAAETEELPRRRVMSEEEHDEIRQDVLDDIARQESLL</sequence>
<keyword evidence="1" id="KW-0238">DNA-binding</keyword>
<dbReference type="PANTHER" id="PTHR30461:SF2">
    <property type="entry name" value="SERINE RECOMBINASE PINE-RELATED"/>
    <property type="match status" value="1"/>
</dbReference>
<proteinExistence type="predicted"/>
<dbReference type="PROSITE" id="PS51737">
    <property type="entry name" value="RECOMBINASE_DNA_BIND"/>
    <property type="match status" value="1"/>
</dbReference>
<dbReference type="Proteomes" id="UP000515307">
    <property type="component" value="Chromosome"/>
</dbReference>
<keyword evidence="6" id="KW-1185">Reference proteome</keyword>
<dbReference type="RefSeq" id="WP_185298402.1">
    <property type="nucleotide sequence ID" value="NZ_CP045702.1"/>
</dbReference>
<protein>
    <submittedName>
        <fullName evidence="5">Integrase</fullName>
    </submittedName>
</protein>
<evidence type="ECO:0000256" key="1">
    <source>
        <dbReference type="ARBA" id="ARBA00023125"/>
    </source>
</evidence>
<dbReference type="SMART" id="SM00857">
    <property type="entry name" value="Resolvase"/>
    <property type="match status" value="1"/>
</dbReference>
<feature type="domain" description="Resolvase/invertase-type recombinase catalytic" evidence="3">
    <location>
        <begin position="3"/>
        <end position="148"/>
    </location>
</feature>
<dbReference type="InterPro" id="IPR038109">
    <property type="entry name" value="DNA_bind_recomb_sf"/>
</dbReference>
<evidence type="ECO:0000313" key="6">
    <source>
        <dbReference type="Proteomes" id="UP000515307"/>
    </source>
</evidence>